<dbReference type="PANTHER" id="PTHR11717">
    <property type="entry name" value="LOW MOLECULAR WEIGHT PROTEIN TYROSINE PHOSPHATASE"/>
    <property type="match status" value="1"/>
</dbReference>
<dbReference type="EMBL" id="FRAJ01000009">
    <property type="protein sequence ID" value="SHK11055.1"/>
    <property type="molecule type" value="Genomic_DNA"/>
</dbReference>
<keyword evidence="5" id="KW-0175">Coiled coil</keyword>
<evidence type="ECO:0000313" key="7">
    <source>
        <dbReference type="EMBL" id="SHK11055.1"/>
    </source>
</evidence>
<dbReference type="PRINTS" id="PR00719">
    <property type="entry name" value="LMWPTPASE"/>
</dbReference>
<proteinExistence type="inferred from homology"/>
<evidence type="ECO:0000256" key="2">
    <source>
        <dbReference type="ARBA" id="ARBA00022801"/>
    </source>
</evidence>
<name>A0A1M6PT22_9FIRM</name>
<dbReference type="GO" id="GO:0004725">
    <property type="term" value="F:protein tyrosine phosphatase activity"/>
    <property type="evidence" value="ECO:0007669"/>
    <property type="project" value="InterPro"/>
</dbReference>
<evidence type="ECO:0000313" key="8">
    <source>
        <dbReference type="Proteomes" id="UP000184082"/>
    </source>
</evidence>
<dbReference type="InterPro" id="IPR050438">
    <property type="entry name" value="LMW_PTPase"/>
</dbReference>
<feature type="coiled-coil region" evidence="5">
    <location>
        <begin position="130"/>
        <end position="157"/>
    </location>
</feature>
<reference evidence="7 8" key="1">
    <citation type="submission" date="2016-11" db="EMBL/GenBank/DDBJ databases">
        <authorList>
            <person name="Jaros S."/>
            <person name="Januszkiewicz K."/>
            <person name="Wedrychowicz H."/>
        </authorList>
    </citation>
    <scope>NUCLEOTIDE SEQUENCE [LARGE SCALE GENOMIC DNA]</scope>
    <source>
        <strain evidence="7 8">DSM 14501</strain>
    </source>
</reference>
<dbReference type="Proteomes" id="UP000184082">
    <property type="component" value="Unassembled WGS sequence"/>
</dbReference>
<keyword evidence="3" id="KW-0904">Protein phosphatase</keyword>
<dbReference type="Gene3D" id="3.40.50.2300">
    <property type="match status" value="1"/>
</dbReference>
<gene>
    <name evidence="7" type="ORF">SAMN02745883_01294</name>
</gene>
<feature type="active site" description="Nucleophile" evidence="4">
    <location>
        <position position="8"/>
    </location>
</feature>
<sequence length="157" mass="17588">MKTILFVCTGNTCRSSMAEALFKSMIYDLGEKAKDIKVLSAGTFAIPGQKASKNAIEVMKERNIDLEGHISTPLTKELVEESDLILTMTRNHKEQILNALPEVKEKVYTLKEFVEDATGFDISDPFGQDIEVYRKCADEIEEALKKALNKIIEDGNE</sequence>
<feature type="active site" description="Proton donor" evidence="4">
    <location>
        <position position="124"/>
    </location>
</feature>
<dbReference type="SMART" id="SM00226">
    <property type="entry name" value="LMWPc"/>
    <property type="match status" value="1"/>
</dbReference>
<comment type="similarity">
    <text evidence="1">Belongs to the low molecular weight phosphotyrosine protein phosphatase family.</text>
</comment>
<keyword evidence="2" id="KW-0378">Hydrolase</keyword>
<dbReference type="Pfam" id="PF01451">
    <property type="entry name" value="LMWPc"/>
    <property type="match status" value="1"/>
</dbReference>
<dbReference type="InterPro" id="IPR036196">
    <property type="entry name" value="Ptyr_pPase_sf"/>
</dbReference>
<accession>A0A1M6PT22</accession>
<dbReference type="AlphaFoldDB" id="A0A1M6PT22"/>
<dbReference type="STRING" id="1121266.SAMN02745883_01294"/>
<feature type="active site" evidence="4">
    <location>
        <position position="14"/>
    </location>
</feature>
<evidence type="ECO:0000256" key="5">
    <source>
        <dbReference type="SAM" id="Coils"/>
    </source>
</evidence>
<dbReference type="InterPro" id="IPR017867">
    <property type="entry name" value="Tyr_phospatase_low_mol_wt"/>
</dbReference>
<organism evidence="7 8">
    <name type="scientific">Caminicella sporogenes DSM 14501</name>
    <dbReference type="NCBI Taxonomy" id="1121266"/>
    <lineage>
        <taxon>Bacteria</taxon>
        <taxon>Bacillati</taxon>
        <taxon>Bacillota</taxon>
        <taxon>Clostridia</taxon>
        <taxon>Peptostreptococcales</taxon>
        <taxon>Caminicellaceae</taxon>
        <taxon>Caminicella</taxon>
    </lineage>
</organism>
<dbReference type="SUPFAM" id="SSF52788">
    <property type="entry name" value="Phosphotyrosine protein phosphatases I"/>
    <property type="match status" value="1"/>
</dbReference>
<evidence type="ECO:0000256" key="3">
    <source>
        <dbReference type="ARBA" id="ARBA00022912"/>
    </source>
</evidence>
<evidence type="ECO:0000256" key="1">
    <source>
        <dbReference type="ARBA" id="ARBA00011063"/>
    </source>
</evidence>
<protein>
    <submittedName>
        <fullName evidence="7">Protein-tyrosine phosphatase</fullName>
    </submittedName>
</protein>
<dbReference type="RefSeq" id="WP_072966738.1">
    <property type="nucleotide sequence ID" value="NZ_FRAJ01000009.1"/>
</dbReference>
<evidence type="ECO:0000259" key="6">
    <source>
        <dbReference type="SMART" id="SM00226"/>
    </source>
</evidence>
<dbReference type="PANTHER" id="PTHR11717:SF31">
    <property type="entry name" value="LOW MOLECULAR WEIGHT PROTEIN-TYROSINE-PHOSPHATASE ETP-RELATED"/>
    <property type="match status" value="1"/>
</dbReference>
<evidence type="ECO:0000256" key="4">
    <source>
        <dbReference type="PIRSR" id="PIRSR617867-1"/>
    </source>
</evidence>
<dbReference type="CDD" id="cd16344">
    <property type="entry name" value="LMWPAP"/>
    <property type="match status" value="1"/>
</dbReference>
<keyword evidence="8" id="KW-1185">Reference proteome</keyword>
<dbReference type="InterPro" id="IPR023485">
    <property type="entry name" value="Ptyr_pPase"/>
</dbReference>
<feature type="domain" description="Phosphotyrosine protein phosphatase I" evidence="6">
    <location>
        <begin position="2"/>
        <end position="150"/>
    </location>
</feature>